<protein>
    <submittedName>
        <fullName evidence="5">Proteasome subunit alpha type-5-like</fullName>
    </submittedName>
</protein>
<dbReference type="Gene3D" id="3.60.20.10">
    <property type="entry name" value="Glutamine Phosphoribosylpyrophosphate, subunit 1, domain 1"/>
    <property type="match status" value="1"/>
</dbReference>
<evidence type="ECO:0000256" key="2">
    <source>
        <dbReference type="ARBA" id="ARBA00022942"/>
    </source>
</evidence>
<dbReference type="PANTHER" id="PTHR11599">
    <property type="entry name" value="PROTEASOME SUBUNIT ALPHA/BETA"/>
    <property type="match status" value="1"/>
</dbReference>
<dbReference type="EMBL" id="JAHLQT010029607">
    <property type="protein sequence ID" value="KAG7161178.1"/>
    <property type="molecule type" value="Genomic_DNA"/>
</dbReference>
<comment type="function">
    <text evidence="1">The proteasome is a multicatalytic proteinase complex which is characterized by its ability to cleave peptides with Arg, Phe, Tyr, Leu, and Glu adjacent to the leaving group at neutral or slightly basic pH. The proteasome has an ATP-dependent proteolytic activity.</text>
</comment>
<dbReference type="Pfam" id="PF10584">
    <property type="entry name" value="Proteasome_A_N"/>
    <property type="match status" value="1"/>
</dbReference>
<evidence type="ECO:0000313" key="6">
    <source>
        <dbReference type="Proteomes" id="UP000747542"/>
    </source>
</evidence>
<dbReference type="PROSITE" id="PS00388">
    <property type="entry name" value="PROTEASOME_ALPHA_1"/>
    <property type="match status" value="1"/>
</dbReference>
<dbReference type="InterPro" id="IPR023332">
    <property type="entry name" value="Proteasome_alpha-type"/>
</dbReference>
<reference evidence="5" key="1">
    <citation type="journal article" date="2021" name="Sci. Adv.">
        <title>The American lobster genome reveals insights on longevity, neural, and immune adaptations.</title>
        <authorList>
            <person name="Polinski J.M."/>
            <person name="Zimin A.V."/>
            <person name="Clark K.F."/>
            <person name="Kohn A.B."/>
            <person name="Sadowski N."/>
            <person name="Timp W."/>
            <person name="Ptitsyn A."/>
            <person name="Khanna P."/>
            <person name="Romanova D.Y."/>
            <person name="Williams P."/>
            <person name="Greenwood S.J."/>
            <person name="Moroz L.L."/>
            <person name="Walt D.R."/>
            <person name="Bodnar A.G."/>
        </authorList>
    </citation>
    <scope>NUCLEOTIDE SEQUENCE</scope>
    <source>
        <strain evidence="5">GMGI-L3</strain>
    </source>
</reference>
<evidence type="ECO:0000259" key="4">
    <source>
        <dbReference type="PROSITE" id="PS00388"/>
    </source>
</evidence>
<dbReference type="InterPro" id="IPR001353">
    <property type="entry name" value="Proteasome_sua/b"/>
</dbReference>
<sequence>MFLTRSEYDRGVNTFSPEGRLFQVEYAIEAIKLGSTAIGIQTSEGVVLAVEKRITSPLMIPSTIEKIVEIDRHIVNLAVNLNLKMLLSCRPGFSTPSRTPCGHLSSATPAILAQAIVSLQASLASMSAPRQSSQPRVSMASAPKKYDLEMSSAAFRSWGRSTECWLQLNKWPDADAVLHIRLLCVPVLQRCAVSGLVADSRTLVDHARTECANHWFVYNENMKVESVAQAVSNLAIRFGDSDDDGPAMSRPFGVAMLFAGLDKSGAQLYHMDPSGTFLEFGAKAIGSGSEGAQQSLQESYHK</sequence>
<dbReference type="GO" id="GO:0006511">
    <property type="term" value="P:ubiquitin-dependent protein catabolic process"/>
    <property type="evidence" value="ECO:0007669"/>
    <property type="project" value="InterPro"/>
</dbReference>
<accession>A0A8J5JSD2</accession>
<feature type="domain" description="Proteasome alpha-type subunits" evidence="4">
    <location>
        <begin position="8"/>
        <end position="30"/>
    </location>
</feature>
<proteinExistence type="inferred from homology"/>
<comment type="caution">
    <text evidence="5">The sequence shown here is derived from an EMBL/GenBank/DDBJ whole genome shotgun (WGS) entry which is preliminary data.</text>
</comment>
<dbReference type="InterPro" id="IPR000426">
    <property type="entry name" value="Proteasome_asu_N"/>
</dbReference>
<name>A0A8J5JSD2_HOMAM</name>
<dbReference type="GO" id="GO:0019773">
    <property type="term" value="C:proteasome core complex, alpha-subunit complex"/>
    <property type="evidence" value="ECO:0007669"/>
    <property type="project" value="UniProtKB-UniRule"/>
</dbReference>
<dbReference type="PROSITE" id="PS51475">
    <property type="entry name" value="PROTEASOME_ALPHA_2"/>
    <property type="match status" value="1"/>
</dbReference>
<dbReference type="SMART" id="SM00948">
    <property type="entry name" value="Proteasome_A_N"/>
    <property type="match status" value="1"/>
</dbReference>
<dbReference type="SUPFAM" id="SSF56235">
    <property type="entry name" value="N-terminal nucleophile aminohydrolases (Ntn hydrolases)"/>
    <property type="match status" value="2"/>
</dbReference>
<organism evidence="5 6">
    <name type="scientific">Homarus americanus</name>
    <name type="common">American lobster</name>
    <dbReference type="NCBI Taxonomy" id="6706"/>
    <lineage>
        <taxon>Eukaryota</taxon>
        <taxon>Metazoa</taxon>
        <taxon>Ecdysozoa</taxon>
        <taxon>Arthropoda</taxon>
        <taxon>Crustacea</taxon>
        <taxon>Multicrustacea</taxon>
        <taxon>Malacostraca</taxon>
        <taxon>Eumalacostraca</taxon>
        <taxon>Eucarida</taxon>
        <taxon>Decapoda</taxon>
        <taxon>Pleocyemata</taxon>
        <taxon>Astacidea</taxon>
        <taxon>Nephropoidea</taxon>
        <taxon>Nephropidae</taxon>
        <taxon>Homarus</taxon>
    </lineage>
</organism>
<keyword evidence="6" id="KW-1185">Reference proteome</keyword>
<dbReference type="Pfam" id="PF00227">
    <property type="entry name" value="Proteasome"/>
    <property type="match status" value="2"/>
</dbReference>
<evidence type="ECO:0000256" key="3">
    <source>
        <dbReference type="PROSITE-ProRule" id="PRU00808"/>
    </source>
</evidence>
<comment type="similarity">
    <text evidence="3">Belongs to the peptidase T1A family.</text>
</comment>
<evidence type="ECO:0000256" key="1">
    <source>
        <dbReference type="ARBA" id="ARBA00002000"/>
    </source>
</evidence>
<dbReference type="InterPro" id="IPR029055">
    <property type="entry name" value="Ntn_hydrolases_N"/>
</dbReference>
<dbReference type="Proteomes" id="UP000747542">
    <property type="component" value="Unassembled WGS sequence"/>
</dbReference>
<gene>
    <name evidence="5" type="primary">Psma5-L</name>
    <name evidence="5" type="ORF">Hamer_G016227</name>
</gene>
<dbReference type="InterPro" id="IPR050115">
    <property type="entry name" value="Proteasome_alpha"/>
</dbReference>
<feature type="non-terminal residue" evidence="5">
    <location>
        <position position="1"/>
    </location>
</feature>
<evidence type="ECO:0000313" key="5">
    <source>
        <dbReference type="EMBL" id="KAG7161178.1"/>
    </source>
</evidence>
<keyword evidence="2 3" id="KW-0647">Proteasome</keyword>
<dbReference type="AlphaFoldDB" id="A0A8J5JSD2"/>